<dbReference type="PANTHER" id="PTHR15000">
    <property type="entry name" value="ERYTHROID DIFFERENTIATION-RELATED FACTOR 1"/>
    <property type="match status" value="1"/>
</dbReference>
<feature type="domain" description="EDRF1 N-terminal" evidence="4">
    <location>
        <begin position="28"/>
        <end position="200"/>
    </location>
</feature>
<proteinExistence type="predicted"/>
<dbReference type="OrthoDB" id="419432at2759"/>
<dbReference type="InterPro" id="IPR011990">
    <property type="entry name" value="TPR-like_helical_dom_sf"/>
</dbReference>
<name>A0A310S6F3_9HYME</name>
<dbReference type="Pfam" id="PF23788">
    <property type="entry name" value="EDRF1_N"/>
    <property type="match status" value="2"/>
</dbReference>
<protein>
    <submittedName>
        <fullName evidence="5">Erythroid differentiation-related factor 1</fullName>
    </submittedName>
</protein>
<evidence type="ECO:0000313" key="5">
    <source>
        <dbReference type="EMBL" id="OAD53254.1"/>
    </source>
</evidence>
<evidence type="ECO:0000256" key="1">
    <source>
        <dbReference type="SAM" id="Coils"/>
    </source>
</evidence>
<feature type="domain" description="EDRF1 N-terminal" evidence="4">
    <location>
        <begin position="233"/>
        <end position="484"/>
    </location>
</feature>
<feature type="region of interest" description="Disordered" evidence="2">
    <location>
        <begin position="450"/>
        <end position="484"/>
    </location>
</feature>
<dbReference type="Gene3D" id="1.25.40.10">
    <property type="entry name" value="Tetratricopeptide repeat domain"/>
    <property type="match status" value="1"/>
</dbReference>
<keyword evidence="6" id="KW-1185">Reference proteome</keyword>
<evidence type="ECO:0000313" key="6">
    <source>
        <dbReference type="Proteomes" id="UP000250275"/>
    </source>
</evidence>
<evidence type="ECO:0000259" key="4">
    <source>
        <dbReference type="Pfam" id="PF23788"/>
    </source>
</evidence>
<reference evidence="5 6" key="1">
    <citation type="submission" date="2015-07" db="EMBL/GenBank/DDBJ databases">
        <title>The genome of Eufriesea mexicana.</title>
        <authorList>
            <person name="Pan H."/>
            <person name="Kapheim K."/>
        </authorList>
    </citation>
    <scope>NUCLEOTIDE SEQUENCE [LARGE SCALE GENOMIC DNA]</scope>
    <source>
        <strain evidence="5">0111107269</strain>
        <tissue evidence="5">Whole body</tissue>
    </source>
</reference>
<keyword evidence="1" id="KW-0175">Coiled coil</keyword>
<dbReference type="Proteomes" id="UP000250275">
    <property type="component" value="Unassembled WGS sequence"/>
</dbReference>
<feature type="domain" description="EDRF1 TPR repeats region" evidence="3">
    <location>
        <begin position="802"/>
        <end position="1198"/>
    </location>
</feature>
<dbReference type="InterPro" id="IPR056582">
    <property type="entry name" value="EDRF1_N"/>
</dbReference>
<dbReference type="EMBL" id="KQ767877">
    <property type="protein sequence ID" value="OAD53254.1"/>
    <property type="molecule type" value="Genomic_DNA"/>
</dbReference>
<accession>A0A310S6F3</accession>
<gene>
    <name evidence="5" type="ORF">WN48_10563</name>
</gene>
<dbReference type="AlphaFoldDB" id="A0A310S6F3"/>
<dbReference type="Pfam" id="PF23723">
    <property type="entry name" value="TPR_EDRF1"/>
    <property type="match status" value="1"/>
</dbReference>
<feature type="coiled-coil region" evidence="1">
    <location>
        <begin position="543"/>
        <end position="598"/>
    </location>
</feature>
<sequence length="1202" mass="138527">MSENADAKCDAVKPMLVAIPSDSPKKPVKSTAVVKYSAVQTPATYAQLQCNTDLNLPPSNWLSSSAESYGLQSVWSKTSGFSSFRMAHMFPDCVGEVDVVSDAENIKKLLKLPYNHGVISMVVHRIENTLLLDDFDIHKYLLRQAESDWEWLKKFFYEHIFQNLGDKEKCLFHKTNNRNTLQQINLVSKFLYHSIVVADNKEQHIKPQLPVKTLEPCLPEPSQEEKVPDPNYNHNFARNIVWTFENIQMLIGTDMPIFGGQTHPCISLRLRDMTKPINVLTGIDYWLDNLMCNVPEVVMCYHLDGIVQKYELIKTEDLPNMDHSKFSPKVIRDVAQNILSFLKNNATKAGHTYWLFKGKDDDVVKLYDLTSLCNDVSDEKGQNPFTVPVAMLLYRVARNMKYSSDYHRQQGTIRMLLKNCIQLLTKEKYPQIVTSAHFMLSDLYIPSDTDPASPGLLDQSDEEDTQSESSINHENDKDLEEETEEAAIKSLTLANIKEYAECEEPKYKPPPISGSIEERCLAALEHVCYGLDCLQYFPMDDNFEEEETKEKEKEKVKREYEENHLTMAKPFQAIPMPYISLKDDRKEVESEMSSLNNSPTHKKKLRQKKMKKYDKVIITKVEPQESEAKALLCKLKTETLPTWQAPQKSDNISWNVHLKTLLYEKALLIFAVLAENEYVNRNYGASLRYMLAVLRCQKILEIFCGIRNDKSVSYLLGRAGDCCFMAVQDWCNVERHRQDYKMKNEIEERIVEEICRMEDLDINSAELLPQHLETLESTLVASYKCYEKALSLEPLDMDRNNLLRRLGNIHNELGVLYMNQGGTRYQQENLGEETSSSLDEVTVLLNRSLTHLEAGVKAFETVHDEANLALLHSNTGRLMRLRAHMHVKQNTQERYFYNKALASYQKALQVLGSRKSNPVIWDTITWDLSTTLFTMATLLQDYPTSGCKTEEELEREVVDILQKALKHCDIETAGPRQPVYQFRAATIQHRLASLYHRVYREHEPDTDNMKRKTSLQLCKLYYDKAAKLLLALEQTVEFLTVQMERVALAEHQARCATTFHGKLKAYQNGIQLILQCRPIIDILCDRNNSQKQKVENANTVSNKVEKENIEGKGIDEQKLIEDEESLVVLLEQRLQFILRSLTKLFVTKNSNSNKKESEALTNLYKQCYSKTLRPVTMTGFKLMQHITQILRELEKMLPHTES</sequence>
<evidence type="ECO:0000259" key="3">
    <source>
        <dbReference type="Pfam" id="PF23723"/>
    </source>
</evidence>
<dbReference type="GO" id="GO:0045893">
    <property type="term" value="P:positive regulation of DNA-templated transcription"/>
    <property type="evidence" value="ECO:0007669"/>
    <property type="project" value="TreeGrafter"/>
</dbReference>
<dbReference type="PANTHER" id="PTHR15000:SF1">
    <property type="entry name" value="ERYTHROID DIFFERENTIATION-RELATED FACTOR 1"/>
    <property type="match status" value="1"/>
</dbReference>
<dbReference type="InterPro" id="IPR056583">
    <property type="entry name" value="EDRF1_TPR"/>
</dbReference>
<evidence type="ECO:0000256" key="2">
    <source>
        <dbReference type="SAM" id="MobiDB-lite"/>
    </source>
</evidence>
<organism evidence="5 6">
    <name type="scientific">Eufriesea mexicana</name>
    <dbReference type="NCBI Taxonomy" id="516756"/>
    <lineage>
        <taxon>Eukaryota</taxon>
        <taxon>Metazoa</taxon>
        <taxon>Ecdysozoa</taxon>
        <taxon>Arthropoda</taxon>
        <taxon>Hexapoda</taxon>
        <taxon>Insecta</taxon>
        <taxon>Pterygota</taxon>
        <taxon>Neoptera</taxon>
        <taxon>Endopterygota</taxon>
        <taxon>Hymenoptera</taxon>
        <taxon>Apocrita</taxon>
        <taxon>Aculeata</taxon>
        <taxon>Apoidea</taxon>
        <taxon>Anthophila</taxon>
        <taxon>Apidae</taxon>
        <taxon>Eufriesea</taxon>
    </lineage>
</organism>